<evidence type="ECO:0000313" key="2">
    <source>
        <dbReference type="EMBL" id="MBM7480943.1"/>
    </source>
</evidence>
<dbReference type="EMBL" id="JAFBBO010000001">
    <property type="protein sequence ID" value="MBM7480943.1"/>
    <property type="molecule type" value="Genomic_DNA"/>
</dbReference>
<sequence>MARPRPRPTNPCEPIPAPSVGTRHRATPPPPPRNLTGQTTPPEPLVPGCGQPPPPAPAPAPRSRTTPGTRAPGTSRTCGYRRPTMRLTSLSGRNPTPTACSAPRPSNPRPGTTTTFPAFDHDLEAANRPETASTPFSTPASPQGGLCRRATEAPPPDSRGQGLGPRKVDVRRRAAPGCGSTPRNARPARAPWP</sequence>
<accession>A0ABS2LKI7</accession>
<feature type="compositionally biased region" description="Pro residues" evidence="1">
    <location>
        <begin position="7"/>
        <end position="17"/>
    </location>
</feature>
<reference evidence="2 3" key="1">
    <citation type="submission" date="2021-01" db="EMBL/GenBank/DDBJ databases">
        <title>Sequencing the genomes of 1000 actinobacteria strains.</title>
        <authorList>
            <person name="Klenk H.-P."/>
        </authorList>
    </citation>
    <scope>NUCLEOTIDE SEQUENCE [LARGE SCALE GENOMIC DNA]</scope>
    <source>
        <strain evidence="2 3">DSM 46000</strain>
    </source>
</reference>
<keyword evidence="3" id="KW-1185">Reference proteome</keyword>
<gene>
    <name evidence="2" type="ORF">JOD49_003863</name>
</gene>
<feature type="region of interest" description="Disordered" evidence="1">
    <location>
        <begin position="1"/>
        <end position="193"/>
    </location>
</feature>
<feature type="compositionally biased region" description="Polar residues" evidence="1">
    <location>
        <begin position="86"/>
        <end position="99"/>
    </location>
</feature>
<feature type="compositionally biased region" description="Pro residues" evidence="1">
    <location>
        <begin position="41"/>
        <end position="60"/>
    </location>
</feature>
<evidence type="ECO:0000313" key="3">
    <source>
        <dbReference type="Proteomes" id="UP000698059"/>
    </source>
</evidence>
<organism evidence="2 3">
    <name type="scientific">Oerskovia jenensis</name>
    <dbReference type="NCBI Taxonomy" id="162169"/>
    <lineage>
        <taxon>Bacteria</taxon>
        <taxon>Bacillati</taxon>
        <taxon>Actinomycetota</taxon>
        <taxon>Actinomycetes</taxon>
        <taxon>Micrococcales</taxon>
        <taxon>Cellulomonadaceae</taxon>
        <taxon>Oerskovia</taxon>
    </lineage>
</organism>
<protein>
    <submittedName>
        <fullName evidence="2">Uncharacterized protein</fullName>
    </submittedName>
</protein>
<feature type="compositionally biased region" description="Low complexity" evidence="1">
    <location>
        <begin position="61"/>
        <end position="76"/>
    </location>
</feature>
<proteinExistence type="predicted"/>
<evidence type="ECO:0000256" key="1">
    <source>
        <dbReference type="SAM" id="MobiDB-lite"/>
    </source>
</evidence>
<dbReference type="Proteomes" id="UP000698059">
    <property type="component" value="Unassembled WGS sequence"/>
</dbReference>
<name>A0ABS2LKI7_9CELL</name>
<comment type="caution">
    <text evidence="2">The sequence shown here is derived from an EMBL/GenBank/DDBJ whole genome shotgun (WGS) entry which is preliminary data.</text>
</comment>
<feature type="compositionally biased region" description="Polar residues" evidence="1">
    <location>
        <begin position="130"/>
        <end position="141"/>
    </location>
</feature>
<feature type="compositionally biased region" description="Low complexity" evidence="1">
    <location>
        <begin position="182"/>
        <end position="193"/>
    </location>
</feature>